<keyword evidence="1" id="KW-0812">Transmembrane</keyword>
<reference evidence="8 14" key="4">
    <citation type="submission" date="2017-08" db="EMBL/GenBank/DDBJ databases">
        <authorList>
            <person name="Feschi L."/>
            <person name="Jeukens J."/>
            <person name="Emond-Rheault J.-G."/>
            <person name="Kukavica-Ibrulj I."/>
            <person name="Boyle B."/>
            <person name="Levesque R.C."/>
        </authorList>
    </citation>
    <scope>NUCLEOTIDE SEQUENCE [LARGE SCALE GENOMIC DNA]</scope>
    <source>
        <strain evidence="8 14">PA-W36</strain>
    </source>
</reference>
<dbReference type="Proteomes" id="UP000045039">
    <property type="component" value="Unassembled WGS sequence"/>
</dbReference>
<evidence type="ECO:0000313" key="8">
    <source>
        <dbReference type="EMBL" id="RPM03324.1"/>
    </source>
</evidence>
<evidence type="ECO:0000313" key="15">
    <source>
        <dbReference type="Proteomes" id="UP000433532"/>
    </source>
</evidence>
<dbReference type="EMBL" id="WXZT01000019">
    <property type="protein sequence ID" value="MZZ15538.1"/>
    <property type="molecule type" value="Genomic_DNA"/>
</dbReference>
<dbReference type="GO" id="GO:0005886">
    <property type="term" value="C:plasma membrane"/>
    <property type="evidence" value="ECO:0007669"/>
    <property type="project" value="TreeGrafter"/>
</dbReference>
<dbReference type="AlphaFoldDB" id="A0A069Q893"/>
<dbReference type="Proteomes" id="UP000270834">
    <property type="component" value="Unassembled WGS sequence"/>
</dbReference>
<evidence type="ECO:0000313" key="7">
    <source>
        <dbReference type="EMBL" id="RMS53128.1"/>
    </source>
</evidence>
<evidence type="ECO:0000313" key="13">
    <source>
        <dbReference type="Proteomes" id="UP000270834"/>
    </source>
</evidence>
<protein>
    <submittedName>
        <fullName evidence="2">Acid-resistance membrane protein</fullName>
    </submittedName>
    <submittedName>
        <fullName evidence="3">HdeD family acid-resistance protein</fullName>
    </submittedName>
</protein>
<dbReference type="PANTHER" id="PTHR34989:SF1">
    <property type="entry name" value="PROTEIN HDED"/>
    <property type="match status" value="1"/>
</dbReference>
<evidence type="ECO:0000313" key="5">
    <source>
        <dbReference type="EMBL" id="OTI54954.1"/>
    </source>
</evidence>
<dbReference type="Proteomes" id="UP000644192">
    <property type="component" value="Unassembled WGS sequence"/>
</dbReference>
<dbReference type="Pfam" id="PF03729">
    <property type="entry name" value="DUF308"/>
    <property type="match status" value="1"/>
</dbReference>
<dbReference type="EMBL" id="QORE01000007">
    <property type="protein sequence ID" value="RCI76742.1"/>
    <property type="molecule type" value="Genomic_DNA"/>
</dbReference>
<dbReference type="EMBL" id="CP136986">
    <property type="protein sequence ID" value="WOS77961.1"/>
    <property type="molecule type" value="Genomic_DNA"/>
</dbReference>
<reference evidence="4" key="9">
    <citation type="submission" date="2020-01" db="EMBL/GenBank/DDBJ databases">
        <title>Bacteria Cultured from War Wounds Associated with the Conflict in Eastern Ukraine.</title>
        <authorList>
            <person name="Snesrud E."/>
            <person name="Galac M.R."/>
            <person name="Mc Gann P."/>
            <person name="Valentine K."/>
            <person name="Viacheslav K."/>
        </authorList>
    </citation>
    <scope>NUCLEOTIDE SEQUENCE</scope>
    <source>
        <strain evidence="4">VNMU148</strain>
    </source>
</reference>
<dbReference type="EMBL" id="NSNE01000032">
    <property type="protein sequence ID" value="RPM03324.1"/>
    <property type="molecule type" value="Genomic_DNA"/>
</dbReference>
<dbReference type="Proteomes" id="UP001297540">
    <property type="component" value="Chromosome"/>
</dbReference>
<keyword evidence="1" id="KW-0472">Membrane</keyword>
<name>A0A069Q893_PSEAI</name>
<reference evidence="9" key="11">
    <citation type="submission" date="2023-10" db="EMBL/GenBank/DDBJ databases">
        <title>Pathogen: clinical or host-associated sample.</title>
        <authorList>
            <person name="Hergert J."/>
            <person name="Casey R."/>
            <person name="Wagner J."/>
            <person name="Young E.L."/>
            <person name="Oakeson K.F."/>
        </authorList>
    </citation>
    <scope>NUCLEOTIDE SEQUENCE</scope>
    <source>
        <strain evidence="9">2021CK-01020</strain>
    </source>
</reference>
<dbReference type="InterPro" id="IPR005325">
    <property type="entry name" value="DUF308_memb"/>
</dbReference>
<evidence type="ECO:0000313" key="10">
    <source>
        <dbReference type="Proteomes" id="UP000045039"/>
    </source>
</evidence>
<dbReference type="EMBL" id="NFFZ01000035">
    <property type="protein sequence ID" value="OTI54954.1"/>
    <property type="molecule type" value="Genomic_DNA"/>
</dbReference>
<dbReference type="Proteomes" id="UP000194857">
    <property type="component" value="Unassembled WGS sequence"/>
</dbReference>
<evidence type="ECO:0000313" key="4">
    <source>
        <dbReference type="EMBL" id="MZZ15538.1"/>
    </source>
</evidence>
<gene>
    <name evidence="7" type="ORF">ALP65_01855</name>
    <name evidence="5" type="ORF">CAZ10_35515</name>
    <name evidence="6" type="ORF">DT376_00710</name>
    <name evidence="3" type="ORF">GNQ48_28410</name>
    <name evidence="4" type="ORF">GUL26_25080</name>
    <name evidence="8" type="ORF">IPC1295_31680</name>
    <name evidence="9" type="ORF">L4V69_36735</name>
    <name evidence="2" type="ORF">PAERUG_P19_London_7_VIM_2_05_10_04750</name>
</gene>
<dbReference type="KEGG" id="paeb:NCGM1900_6260"/>
<dbReference type="eggNOG" id="COG3247">
    <property type="taxonomic scope" value="Bacteria"/>
</dbReference>
<evidence type="ECO:0000313" key="11">
    <source>
        <dbReference type="Proteomes" id="UP000194857"/>
    </source>
</evidence>
<dbReference type="PANTHER" id="PTHR34989">
    <property type="entry name" value="PROTEIN HDED"/>
    <property type="match status" value="1"/>
</dbReference>
<dbReference type="OMA" id="GIGWLFR"/>
<dbReference type="Proteomes" id="UP000284767">
    <property type="component" value="Unassembled WGS sequence"/>
</dbReference>
<reference evidence="6 12" key="5">
    <citation type="submission" date="2018-07" db="EMBL/GenBank/DDBJ databases">
        <title>Mechanisms of high-level aminoglycoside resistance among Gram-negative pathogens in Brazil.</title>
        <authorList>
            <person name="Ballaben A.S."/>
            <person name="Darini A.L.C."/>
            <person name="Doi Y."/>
        </authorList>
    </citation>
    <scope>NUCLEOTIDE SEQUENCE [LARGE SCALE GENOMIC DNA]</scope>
    <source>
        <strain evidence="6 12">B2-305</strain>
    </source>
</reference>
<evidence type="ECO:0000313" key="12">
    <source>
        <dbReference type="Proteomes" id="UP000253594"/>
    </source>
</evidence>
<reference evidence="2" key="1">
    <citation type="submission" date="2015-06" db="EMBL/GenBank/DDBJ databases">
        <authorList>
            <person name="Radhakrishnan R."/>
            <person name="Underwood A."/>
            <person name="Al-Shahib A."/>
        </authorList>
    </citation>
    <scope>NUCLEOTIDE SEQUENCE</scope>
    <source>
        <strain evidence="2">P19_London_7_VIM_2_05_10</strain>
    </source>
</reference>
<evidence type="ECO:0000313" key="14">
    <source>
        <dbReference type="Proteomes" id="UP000284767"/>
    </source>
</evidence>
<reference evidence="7 13" key="6">
    <citation type="submission" date="2018-08" db="EMBL/GenBank/DDBJ databases">
        <title>Recombination of ecologically and evolutionarily significant loci maintains genetic cohesion in the Pseudomonas syringae species complex.</title>
        <authorList>
            <person name="Dillon M."/>
            <person name="Thakur S."/>
            <person name="Almeida R.N.D."/>
            <person name="Weir B.S."/>
            <person name="Guttman D.S."/>
        </authorList>
    </citation>
    <scope>NUCLEOTIDE SEQUENCE [LARGE SCALE GENOMIC DNA]</scope>
    <source>
        <strain evidence="7 13">ICMP 7846</strain>
    </source>
</reference>
<proteinExistence type="predicted"/>
<feature type="transmembrane region" description="Helical" evidence="1">
    <location>
        <begin position="153"/>
        <end position="176"/>
    </location>
</feature>
<feature type="transmembrane region" description="Helical" evidence="1">
    <location>
        <begin position="129"/>
        <end position="147"/>
    </location>
</feature>
<dbReference type="RefSeq" id="WP_003096765.1">
    <property type="nucleotide sequence ID" value="NZ_AP014622.1"/>
</dbReference>
<dbReference type="EMBL" id="CVVU01000226">
    <property type="protein sequence ID" value="CRP53087.1"/>
    <property type="molecule type" value="Genomic_DNA"/>
</dbReference>
<keyword evidence="1" id="KW-1133">Transmembrane helix</keyword>
<evidence type="ECO:0000313" key="9">
    <source>
        <dbReference type="EMBL" id="WOS77961.1"/>
    </source>
</evidence>
<evidence type="ECO:0000256" key="1">
    <source>
        <dbReference type="SAM" id="Phobius"/>
    </source>
</evidence>
<dbReference type="EMBL" id="RBSQ01000742">
    <property type="protein sequence ID" value="RMS53128.1"/>
    <property type="molecule type" value="Genomic_DNA"/>
</dbReference>
<sequence length="186" mass="19888">MENNPLWAELGKHWKLVALRGVAALVFGVLTLLSPALALTVLVLFWGAYALVDGAFALIAAFNMRSDGQFNWPLALVGVIGVAAGLVAFFWPQLTAIGLLLIIAGWALAMGIFQIVAAIRLRKSIQNEWWMILSGAISVLFGVLMIANPGAGALAVVWVIGAYAVFFGVLLVMLALRLRKTSTLKA</sequence>
<reference evidence="8 14" key="7">
    <citation type="submission" date="2019-01" db="EMBL/GenBank/DDBJ databases">
        <title>The Pseudomonas aeruginosa pan-genome provides new insights on its population structure, horizontal gene transfer and pathogenicity.</title>
        <authorList>
            <person name="Freschi L."/>
            <person name="Vincent A.T."/>
            <person name="Jeukens J."/>
            <person name="Emond-Rheault J.-G."/>
            <person name="Kukavica-Ibrulj I."/>
            <person name="Dupont M.-J."/>
            <person name="Charette S.J."/>
            <person name="Boyle B."/>
            <person name="Levesque R.C."/>
        </authorList>
    </citation>
    <scope>NUCLEOTIDE SEQUENCE [LARGE SCALE GENOMIC DNA]</scope>
    <source>
        <strain evidence="8 14">PA-W36</strain>
    </source>
</reference>
<evidence type="ECO:0000313" key="6">
    <source>
        <dbReference type="EMBL" id="RCI76742.1"/>
    </source>
</evidence>
<feature type="transmembrane region" description="Helical" evidence="1">
    <location>
        <begin position="97"/>
        <end position="117"/>
    </location>
</feature>
<dbReference type="Proteomes" id="UP000433532">
    <property type="component" value="Unassembled WGS sequence"/>
</dbReference>
<reference evidence="3 15" key="8">
    <citation type="submission" date="2019-11" db="EMBL/GenBank/DDBJ databases">
        <title>Genomes of ocular Pseudomonas aeruginosa isolates.</title>
        <authorList>
            <person name="Khan M."/>
            <person name="Rice S.A."/>
            <person name="Willcox M.D.P."/>
            <person name="Stapleton F."/>
        </authorList>
    </citation>
    <scope>NUCLEOTIDE SEQUENCE [LARGE SCALE GENOMIC DNA]</scope>
    <source>
        <strain evidence="3 15">PA221</strain>
    </source>
</reference>
<feature type="transmembrane region" description="Helical" evidence="1">
    <location>
        <begin position="17"/>
        <end position="37"/>
    </location>
</feature>
<reference evidence="9" key="10">
    <citation type="submission" date="2023-06" db="EMBL/GenBank/DDBJ databases">
        <authorList>
            <consortium name="Clinical and Environmental Microbiology Branch: Whole genome sequencing antimicrobial resistance pathogens in the healthcare setting"/>
        </authorList>
    </citation>
    <scope>NUCLEOTIDE SEQUENCE</scope>
    <source>
        <strain evidence="9">2021CK-01020</strain>
    </source>
</reference>
<accession>A0A069Q893</accession>
<reference evidence="10" key="2">
    <citation type="submission" date="2015-06" db="EMBL/GenBank/DDBJ databases">
        <authorList>
            <person name="Radhakrishnan Rajesh"/>
            <person name="Underwood Anthony"/>
            <person name="Al-Shahib Ali"/>
        </authorList>
    </citation>
    <scope>NUCLEOTIDE SEQUENCE [LARGE SCALE GENOMIC DNA]</scope>
    <source>
        <strain evidence="10">P19_London_7_VIM_2_05_10</strain>
    </source>
</reference>
<reference evidence="5 11" key="3">
    <citation type="submission" date="2017-05" db="EMBL/GenBank/DDBJ databases">
        <authorList>
            <person name="Song R."/>
            <person name="Chenine A.L."/>
            <person name="Ruprecht R.M."/>
        </authorList>
    </citation>
    <scope>NUCLEOTIDE SEQUENCE [LARGE SCALE GENOMIC DNA]</scope>
    <source>
        <strain evidence="5 11">S567_C10_BS</strain>
    </source>
</reference>
<dbReference type="Proteomes" id="UP000253594">
    <property type="component" value="Unassembled WGS sequence"/>
</dbReference>
<dbReference type="InterPro" id="IPR052712">
    <property type="entry name" value="Acid_resist_chaperone_HdeD"/>
</dbReference>
<evidence type="ECO:0000313" key="3">
    <source>
        <dbReference type="EMBL" id="MUI38930.1"/>
    </source>
</evidence>
<evidence type="ECO:0000313" key="2">
    <source>
        <dbReference type="EMBL" id="CRP53087.1"/>
    </source>
</evidence>
<organism evidence="2 10">
    <name type="scientific">Pseudomonas aeruginosa</name>
    <dbReference type="NCBI Taxonomy" id="287"/>
    <lineage>
        <taxon>Bacteria</taxon>
        <taxon>Pseudomonadati</taxon>
        <taxon>Pseudomonadota</taxon>
        <taxon>Gammaproteobacteria</taxon>
        <taxon>Pseudomonadales</taxon>
        <taxon>Pseudomonadaceae</taxon>
        <taxon>Pseudomonas</taxon>
    </lineage>
</organism>
<dbReference type="EMBL" id="WOAD01000038">
    <property type="protein sequence ID" value="MUI38930.1"/>
    <property type="molecule type" value="Genomic_DNA"/>
</dbReference>
<feature type="transmembrane region" description="Helical" evidence="1">
    <location>
        <begin position="43"/>
        <end position="62"/>
    </location>
</feature>
<feature type="transmembrane region" description="Helical" evidence="1">
    <location>
        <begin position="74"/>
        <end position="91"/>
    </location>
</feature>